<dbReference type="AlphaFoldDB" id="A0A5C6CCY7"/>
<evidence type="ECO:0000313" key="1">
    <source>
        <dbReference type="EMBL" id="TWU22693.1"/>
    </source>
</evidence>
<name>A0A5C6CCY7_9BACT</name>
<evidence type="ECO:0000313" key="2">
    <source>
        <dbReference type="Proteomes" id="UP000318437"/>
    </source>
</evidence>
<dbReference type="Pfam" id="PF05960">
    <property type="entry name" value="DUF885"/>
    <property type="match status" value="1"/>
</dbReference>
<accession>A0A5C6CCY7</accession>
<proteinExistence type="predicted"/>
<sequence length="603" mass="69150">MPIMIRYPILLICLGWLPVLPFSYAEQTNQSAFNELVEDFWQFRLRESPLFATSVGDHRFNDQLDKVSLADSTRRNKAKQDFLKQLEAIEVTQLSATDQVNHAILSRVLRDDLAEFEFGSHLMPITQRNGFHIEFPQLYRDVPLETLADYENYLARLRAFPAYTDGHLELLRAGVASGHVLPAVVLEGWETAIDAQILSDPEHSTLYEPFKEFPAAIPEEDYDRLRQACRDAISKAVVPSYEKLRTFMAEEYVPRARDTIAVSALPNGREFYRHRVQSFTTTDMTPDEVHQLGLAEVKRIRSEMEAIIQEVEFEGDFAAFLDFLRTDPQFYATSEKQLMQEVALVLKTMDGQLPSLFGKLPRMSYGIRPVPDYVAPRTTAAYYQQPTGDGTKAGFYYVNTYDLKSRPLFNIEALSLHEAVPGHHLQLALQQEMDGLPVFRRYTDFTAFVEGWALYSERLGLEAGFYQDPYSNFGRLTMEMWRACRLVVDSGMHYFGWSREQAIQFLAENTALAMHDIQAEVDRYISWPGQALAYKVGELKIRELRKMAEEQLGENFDLRDFHDVVLCAGGVPLDVLETNVKAWLVESLRATGSREENRPHAHH</sequence>
<dbReference type="OrthoDB" id="9760040at2"/>
<reference evidence="1 2" key="1">
    <citation type="submission" date="2019-02" db="EMBL/GenBank/DDBJ databases">
        <title>Deep-cultivation of Planctomycetes and their phenomic and genomic characterization uncovers novel biology.</title>
        <authorList>
            <person name="Wiegand S."/>
            <person name="Jogler M."/>
            <person name="Boedeker C."/>
            <person name="Pinto D."/>
            <person name="Vollmers J."/>
            <person name="Rivas-Marin E."/>
            <person name="Kohn T."/>
            <person name="Peeters S.H."/>
            <person name="Heuer A."/>
            <person name="Rast P."/>
            <person name="Oberbeckmann S."/>
            <person name="Bunk B."/>
            <person name="Jeske O."/>
            <person name="Meyerdierks A."/>
            <person name="Storesund J.E."/>
            <person name="Kallscheuer N."/>
            <person name="Luecker S."/>
            <person name="Lage O.M."/>
            <person name="Pohl T."/>
            <person name="Merkel B.J."/>
            <person name="Hornburger P."/>
            <person name="Mueller R.-W."/>
            <person name="Bruemmer F."/>
            <person name="Labrenz M."/>
            <person name="Spormann A.M."/>
            <person name="Op Den Camp H."/>
            <person name="Overmann J."/>
            <person name="Amann R."/>
            <person name="Jetten M.S.M."/>
            <person name="Mascher T."/>
            <person name="Medema M.H."/>
            <person name="Devos D.P."/>
            <person name="Kaster A.-K."/>
            <person name="Ovreas L."/>
            <person name="Rohde M."/>
            <person name="Galperin M.Y."/>
            <person name="Jogler C."/>
        </authorList>
    </citation>
    <scope>NUCLEOTIDE SEQUENCE [LARGE SCALE GENOMIC DNA]</scope>
    <source>
        <strain evidence="1 2">Pla144</strain>
    </source>
</reference>
<organism evidence="1 2">
    <name type="scientific">Bythopirellula polymerisocia</name>
    <dbReference type="NCBI Taxonomy" id="2528003"/>
    <lineage>
        <taxon>Bacteria</taxon>
        <taxon>Pseudomonadati</taxon>
        <taxon>Planctomycetota</taxon>
        <taxon>Planctomycetia</taxon>
        <taxon>Pirellulales</taxon>
        <taxon>Lacipirellulaceae</taxon>
        <taxon>Bythopirellula</taxon>
    </lineage>
</organism>
<protein>
    <recommendedName>
        <fullName evidence="3">DUF885 domain-containing protein</fullName>
    </recommendedName>
</protein>
<dbReference type="EMBL" id="SJPS01000007">
    <property type="protein sequence ID" value="TWU22693.1"/>
    <property type="molecule type" value="Genomic_DNA"/>
</dbReference>
<dbReference type="Proteomes" id="UP000318437">
    <property type="component" value="Unassembled WGS sequence"/>
</dbReference>
<dbReference type="InterPro" id="IPR010281">
    <property type="entry name" value="DUF885"/>
</dbReference>
<dbReference type="PANTHER" id="PTHR33361">
    <property type="entry name" value="GLR0591 PROTEIN"/>
    <property type="match status" value="1"/>
</dbReference>
<dbReference type="PANTHER" id="PTHR33361:SF2">
    <property type="entry name" value="DUF885 DOMAIN-CONTAINING PROTEIN"/>
    <property type="match status" value="1"/>
</dbReference>
<gene>
    <name evidence="1" type="ORF">Pla144_41530</name>
</gene>
<comment type="caution">
    <text evidence="1">The sequence shown here is derived from an EMBL/GenBank/DDBJ whole genome shotgun (WGS) entry which is preliminary data.</text>
</comment>
<keyword evidence="2" id="KW-1185">Reference proteome</keyword>
<evidence type="ECO:0008006" key="3">
    <source>
        <dbReference type="Google" id="ProtNLM"/>
    </source>
</evidence>